<keyword evidence="7 9" id="KW-0238">DNA-binding</keyword>
<dbReference type="CDD" id="cd04474">
    <property type="entry name" value="RPA1_DBD_A"/>
    <property type="match status" value="1"/>
</dbReference>
<feature type="domain" description="Replication factor A C-terminal" evidence="13">
    <location>
        <begin position="479"/>
        <end position="624"/>
    </location>
</feature>
<dbReference type="Pfam" id="PF08646">
    <property type="entry name" value="Rep_fac-A_C"/>
    <property type="match status" value="1"/>
</dbReference>
<evidence type="ECO:0000259" key="11">
    <source>
        <dbReference type="Pfam" id="PF01336"/>
    </source>
</evidence>
<comment type="similarity">
    <text evidence="2 9">Belongs to the replication factor A protein 1 family.</text>
</comment>
<feature type="domain" description="Replication protein A OB" evidence="14">
    <location>
        <begin position="324"/>
        <end position="421"/>
    </location>
</feature>
<dbReference type="CDD" id="cd04475">
    <property type="entry name" value="RPA1_DBD_B"/>
    <property type="match status" value="1"/>
</dbReference>
<evidence type="ECO:0000259" key="13">
    <source>
        <dbReference type="Pfam" id="PF08646"/>
    </source>
</evidence>
<dbReference type="FunFam" id="2.40.50.140:FF:000064">
    <property type="entry name" value="Replication protein A subunit"/>
    <property type="match status" value="1"/>
</dbReference>
<keyword evidence="5 9" id="KW-0863">Zinc-finger</keyword>
<dbReference type="FunFam" id="2.40.50.140:FF:000041">
    <property type="entry name" value="Replication protein A subunit"/>
    <property type="match status" value="1"/>
</dbReference>
<dbReference type="InterPro" id="IPR031657">
    <property type="entry name" value="REPA_OB_2"/>
</dbReference>
<proteinExistence type="inferred from homology"/>
<dbReference type="InterPro" id="IPR047192">
    <property type="entry name" value="Euk_RPA1_DBD_C"/>
</dbReference>
<feature type="region of interest" description="Disordered" evidence="10">
    <location>
        <begin position="155"/>
        <end position="210"/>
    </location>
</feature>
<dbReference type="GO" id="GO:0003677">
    <property type="term" value="F:DNA binding"/>
    <property type="evidence" value="ECO:0007669"/>
    <property type="project" value="UniProtKB-KW"/>
</dbReference>
<feature type="domain" description="OB" evidence="11">
    <location>
        <begin position="216"/>
        <end position="295"/>
    </location>
</feature>
<comment type="subunit">
    <text evidence="9">Component of the heterotrimeric canonical replication protein A complex (RPA).</text>
</comment>
<evidence type="ECO:0000256" key="10">
    <source>
        <dbReference type="SAM" id="MobiDB-lite"/>
    </source>
</evidence>
<evidence type="ECO:0000256" key="6">
    <source>
        <dbReference type="ARBA" id="ARBA00022833"/>
    </source>
</evidence>
<evidence type="ECO:0000256" key="3">
    <source>
        <dbReference type="ARBA" id="ARBA00022705"/>
    </source>
</evidence>
<keyword evidence="6 9" id="KW-0862">Zinc</keyword>
<evidence type="ECO:0000256" key="1">
    <source>
        <dbReference type="ARBA" id="ARBA00004322"/>
    </source>
</evidence>
<evidence type="ECO:0000256" key="8">
    <source>
        <dbReference type="ARBA" id="ARBA00023242"/>
    </source>
</evidence>
<dbReference type="PANTHER" id="PTHR47165">
    <property type="entry name" value="OS03G0429900 PROTEIN"/>
    <property type="match status" value="1"/>
</dbReference>
<keyword evidence="8 9" id="KW-0539">Nucleus</keyword>
<dbReference type="SUPFAM" id="SSF50249">
    <property type="entry name" value="Nucleic acid-binding proteins"/>
    <property type="match status" value="4"/>
</dbReference>
<evidence type="ECO:0000256" key="9">
    <source>
        <dbReference type="RuleBase" id="RU364130"/>
    </source>
</evidence>
<gene>
    <name evidence="15" type="primary">RPA1</name>
    <name evidence="15" type="ORF">BLAG_LOCUS1814</name>
</gene>
<dbReference type="PANTHER" id="PTHR47165:SF4">
    <property type="entry name" value="OS03G0429900 PROTEIN"/>
    <property type="match status" value="1"/>
</dbReference>
<keyword evidence="16" id="KW-1185">Reference proteome</keyword>
<evidence type="ECO:0000256" key="4">
    <source>
        <dbReference type="ARBA" id="ARBA00022723"/>
    </source>
</evidence>
<name>A0A8J9VBX1_BRALA</name>
<keyword evidence="3 9" id="KW-0235">DNA replication</keyword>
<dbReference type="CDD" id="cd04477">
    <property type="entry name" value="RPA1N"/>
    <property type="match status" value="1"/>
</dbReference>
<accession>A0A8J9VBX1</accession>
<dbReference type="Pfam" id="PF01336">
    <property type="entry name" value="tRNA_anti-codon"/>
    <property type="match status" value="1"/>
</dbReference>
<dbReference type="EMBL" id="OV696686">
    <property type="protein sequence ID" value="CAH1232869.1"/>
    <property type="molecule type" value="Genomic_DNA"/>
</dbReference>
<dbReference type="AlphaFoldDB" id="A0A8J9VBX1"/>
<comment type="subcellular location">
    <subcellularLocation>
        <location evidence="1">Nucleus</location>
        <location evidence="1">PML body</location>
    </subcellularLocation>
</comment>
<evidence type="ECO:0000256" key="7">
    <source>
        <dbReference type="ARBA" id="ARBA00023125"/>
    </source>
</evidence>
<keyword evidence="4 9" id="KW-0479">Metal-binding</keyword>
<dbReference type="Gene3D" id="2.40.50.140">
    <property type="entry name" value="Nucleic acid-binding proteins"/>
    <property type="match status" value="4"/>
</dbReference>
<dbReference type="Proteomes" id="UP000838412">
    <property type="component" value="Chromosome 1"/>
</dbReference>
<evidence type="ECO:0000259" key="14">
    <source>
        <dbReference type="Pfam" id="PF16900"/>
    </source>
</evidence>
<dbReference type="GO" id="GO:0006260">
    <property type="term" value="P:DNA replication"/>
    <property type="evidence" value="ECO:0007669"/>
    <property type="project" value="UniProtKB-KW"/>
</dbReference>
<dbReference type="Pfam" id="PF04057">
    <property type="entry name" value="Rep-A_N"/>
    <property type="match status" value="1"/>
</dbReference>
<sequence length="634" mass="69396">MSFNLHEGSIQEIANGGSPKSPVLQVLGIKKIQSAGAQGSERYRLLLSDGKHTQSSAMLATQQNHLVNSGQLQNNCVIRLEKYICNTIQDNRRVLIMLEVQVLGNPPNKIGNPTPVNLAAGGNAPAPAQNAFGSSFGQGRRPLTSVPQPSFYRGGAAHAVSGGMNRPGNQGGAARPNQGGSGASFYGRSNVAASPGTPGRGKPTPIAGLNPYQNRWTIRARVTNKGTIRTWNNARGEGKLFSMDLVDESGEIRATAFNDQCDKFYDLIEIGKVYFFSKGGLKTANKKFTSIQNDYEMSFNNDTTVVLCEDEAEIPTIQYNFVPIEKLEDMEPNTVIDLIGVCKSYGEVTTIVTRATSKELNKRELQIVDMSGKQVNFTLWGAEADKFDGSGSPVLAVKGARLSDFGGRSVGSTFSSTLMINPDIPEAYQLRGWYDKVGCNAEAQSISTGGGGGAGRPTNWKSFQQVKDEGLGMGEKPDYFTTKGTIVFMKKENSMYQACPTQECNKKVVDLQNGFFSCEKCSKEFPNFKYRMILNANVADYSGNQWATCFQESAETILGQNTEYLGNLKDQDDSAYDQVFTEANFKSYIFTMRAKMDTYNDESRIRCSCVGIQPVDFKEYSKKLINDIRQMAAV</sequence>
<evidence type="ECO:0000313" key="16">
    <source>
        <dbReference type="Proteomes" id="UP000838412"/>
    </source>
</evidence>
<evidence type="ECO:0000256" key="2">
    <source>
        <dbReference type="ARBA" id="ARBA00005690"/>
    </source>
</evidence>
<dbReference type="FunFam" id="2.40.50.140:FF:000090">
    <property type="entry name" value="Replication protein A subunit"/>
    <property type="match status" value="1"/>
</dbReference>
<evidence type="ECO:0000313" key="15">
    <source>
        <dbReference type="EMBL" id="CAH1232869.1"/>
    </source>
</evidence>
<dbReference type="InterPro" id="IPR004365">
    <property type="entry name" value="NA-bd_OB_tRNA"/>
</dbReference>
<dbReference type="InterPro" id="IPR012340">
    <property type="entry name" value="NA-bd_OB-fold"/>
</dbReference>
<comment type="function">
    <text evidence="9">As part of the heterotrimeric replication protein A complex (RPA/RP-A), binds and stabilizes single-stranded DNA intermediates, that form during DNA replication or upon DNA stress. It prevents their reannealing and in parallel, recruits and activates different proteins and complexes involved in DNA metabolism. Thereby, it plays an essential role both in DNA replication and the cellular response to DNA damage.</text>
</comment>
<dbReference type="CDD" id="cd04476">
    <property type="entry name" value="RPA1_DBD_C"/>
    <property type="match status" value="1"/>
</dbReference>
<dbReference type="GO" id="GO:0008270">
    <property type="term" value="F:zinc ion binding"/>
    <property type="evidence" value="ECO:0007669"/>
    <property type="project" value="UniProtKB-KW"/>
</dbReference>
<dbReference type="InterPro" id="IPR004591">
    <property type="entry name" value="Rfa1"/>
</dbReference>
<dbReference type="Pfam" id="PF16900">
    <property type="entry name" value="REPA_OB_2"/>
    <property type="match status" value="1"/>
</dbReference>
<dbReference type="InterPro" id="IPR013955">
    <property type="entry name" value="Rep_factor-A_C"/>
</dbReference>
<dbReference type="NCBIfam" id="TIGR00617">
    <property type="entry name" value="rpa1"/>
    <property type="match status" value="1"/>
</dbReference>
<dbReference type="GO" id="GO:0016605">
    <property type="term" value="C:PML body"/>
    <property type="evidence" value="ECO:0007669"/>
    <property type="project" value="UniProtKB-SubCell"/>
</dbReference>
<evidence type="ECO:0000256" key="5">
    <source>
        <dbReference type="ARBA" id="ARBA00022771"/>
    </source>
</evidence>
<dbReference type="OrthoDB" id="1751331at2759"/>
<feature type="domain" description="Replication factor-A protein 1 N-terminal" evidence="12">
    <location>
        <begin position="6"/>
        <end position="103"/>
    </location>
</feature>
<organism evidence="15 16">
    <name type="scientific">Branchiostoma lanceolatum</name>
    <name type="common">Common lancelet</name>
    <name type="synonym">Amphioxus lanceolatum</name>
    <dbReference type="NCBI Taxonomy" id="7740"/>
    <lineage>
        <taxon>Eukaryota</taxon>
        <taxon>Metazoa</taxon>
        <taxon>Chordata</taxon>
        <taxon>Cephalochordata</taxon>
        <taxon>Leptocardii</taxon>
        <taxon>Amphioxiformes</taxon>
        <taxon>Branchiostomatidae</taxon>
        <taxon>Branchiostoma</taxon>
    </lineage>
</organism>
<dbReference type="GO" id="GO:0006281">
    <property type="term" value="P:DNA repair"/>
    <property type="evidence" value="ECO:0007669"/>
    <property type="project" value="InterPro"/>
</dbReference>
<protein>
    <recommendedName>
        <fullName evidence="9">Replication protein A subunit</fullName>
    </recommendedName>
</protein>
<evidence type="ECO:0000259" key="12">
    <source>
        <dbReference type="Pfam" id="PF04057"/>
    </source>
</evidence>
<dbReference type="GO" id="GO:0006310">
    <property type="term" value="P:DNA recombination"/>
    <property type="evidence" value="ECO:0007669"/>
    <property type="project" value="InterPro"/>
</dbReference>
<dbReference type="InterPro" id="IPR007199">
    <property type="entry name" value="Rep_factor-A_N"/>
</dbReference>
<reference evidence="15" key="1">
    <citation type="submission" date="2022-01" db="EMBL/GenBank/DDBJ databases">
        <authorList>
            <person name="Braso-Vives M."/>
        </authorList>
    </citation>
    <scope>NUCLEOTIDE SEQUENCE</scope>
</reference>
<dbReference type="FunFam" id="2.40.50.140:FF:000117">
    <property type="entry name" value="Replication protein A subunit"/>
    <property type="match status" value="1"/>
</dbReference>